<gene>
    <name evidence="2" type="ORF">POF50_007640</name>
</gene>
<reference evidence="2" key="1">
    <citation type="submission" date="2023-05" db="EMBL/GenBank/DDBJ databases">
        <title>Streptantibioticus silvisoli sp. nov., acidotolerant actinomycetes 1 from pine litter.</title>
        <authorList>
            <person name="Swiecimska M."/>
            <person name="Golinska P."/>
            <person name="Sangal V."/>
            <person name="Wachnowicz B."/>
            <person name="Goodfellow M."/>
        </authorList>
    </citation>
    <scope>NUCLEOTIDE SEQUENCE</scope>
    <source>
        <strain evidence="2">SL13</strain>
    </source>
</reference>
<sequence>MTQRRSTGLEVLTDNELRTHTRIMLEGTGHRGPQSWPMDNLDEDIYQEIERRVPALAELRLDLDHRLAEDLERRQAADPATADVPEYTDNGQEWADKDAERAWDQVRDRWRAGMVTWLEAGHDDA</sequence>
<proteinExistence type="predicted"/>
<protein>
    <submittedName>
        <fullName evidence="2">Uncharacterized protein</fullName>
    </submittedName>
</protein>
<dbReference type="EMBL" id="JABXJJ020000008">
    <property type="protein sequence ID" value="MDI5969217.1"/>
    <property type="molecule type" value="Genomic_DNA"/>
</dbReference>
<evidence type="ECO:0000256" key="1">
    <source>
        <dbReference type="SAM" id="MobiDB-lite"/>
    </source>
</evidence>
<organism evidence="2">
    <name type="scientific">Streptantibioticus silvisoli</name>
    <dbReference type="NCBI Taxonomy" id="2705255"/>
    <lineage>
        <taxon>Bacteria</taxon>
        <taxon>Bacillati</taxon>
        <taxon>Actinomycetota</taxon>
        <taxon>Actinomycetes</taxon>
        <taxon>Kitasatosporales</taxon>
        <taxon>Streptomycetaceae</taxon>
        <taxon>Streptantibioticus</taxon>
    </lineage>
</organism>
<accession>A0AA90H757</accession>
<feature type="region of interest" description="Disordered" evidence="1">
    <location>
        <begin position="74"/>
        <end position="97"/>
    </location>
</feature>
<comment type="caution">
    <text evidence="2">The sequence shown here is derived from an EMBL/GenBank/DDBJ whole genome shotgun (WGS) entry which is preliminary data.</text>
</comment>
<dbReference type="AlphaFoldDB" id="A0AA90H757"/>
<name>A0AA90H757_9ACTN</name>
<evidence type="ECO:0000313" key="2">
    <source>
        <dbReference type="EMBL" id="MDI5969217.1"/>
    </source>
</evidence>